<dbReference type="OrthoDB" id="206201at2759"/>
<dbReference type="Gene3D" id="3.40.50.200">
    <property type="entry name" value="Peptidase S8/S53 domain"/>
    <property type="match status" value="1"/>
</dbReference>
<evidence type="ECO:0000256" key="7">
    <source>
        <dbReference type="PROSITE-ProRule" id="PRU01240"/>
    </source>
</evidence>
<dbReference type="EMBL" id="JACGCM010000115">
    <property type="protein sequence ID" value="KAF6176310.1"/>
    <property type="molecule type" value="Genomic_DNA"/>
</dbReference>
<dbReference type="Pfam" id="PF17766">
    <property type="entry name" value="fn3_6"/>
    <property type="match status" value="1"/>
</dbReference>
<evidence type="ECO:0000259" key="10">
    <source>
        <dbReference type="Pfam" id="PF02225"/>
    </source>
</evidence>
<protein>
    <recommendedName>
        <fullName evidence="15">Subtilisin-like protease SBT5.6</fullName>
    </recommendedName>
</protein>
<dbReference type="Proteomes" id="UP000541444">
    <property type="component" value="Unassembled WGS sequence"/>
</dbReference>
<keyword evidence="4 7" id="KW-0378">Hydrolase</keyword>
<evidence type="ECO:0000256" key="8">
    <source>
        <dbReference type="SAM" id="MobiDB-lite"/>
    </source>
</evidence>
<dbReference type="Pfam" id="PF05922">
    <property type="entry name" value="Inhibitor_I9"/>
    <property type="match status" value="1"/>
</dbReference>
<dbReference type="Gene3D" id="3.30.70.80">
    <property type="entry name" value="Peptidase S8 propeptide/proteinase inhibitor I9"/>
    <property type="match status" value="1"/>
</dbReference>
<dbReference type="InterPro" id="IPR034197">
    <property type="entry name" value="Peptidases_S8_3"/>
</dbReference>
<proteinExistence type="inferred from homology"/>
<sequence length="767" mass="81795">MWRECNFSVDHLARRGSDLDLPLEEWTNGKPDYLQDIEEHTADTEEEARASLLYSYKNSINGFSALLTVDEAAVLSKRDEVVSAFPSIPNKFSLQTTRSWKFLGLEDGLGDRRRHGKRRGGLLHEAKYGKDVIVGLLDSGIWPESRSFHDNGLGPVPKKWKGICQAGDYFNASHCNRKLIGARYYLKAYEASNGPLNVSNDYRSPRDRDGHGTHTASTVGGRSVKNVAALGGFARGTATGGAPLVRLAMYKVCWPLGGKTLEDGDTCLEADMLAAIDDAIGDGVDILSISIGSNGPIGFSEDGISIGALHAIKRNIVVSCAAGNSGPTPATVSNTGPWIITVGASSIDRVFSSPVDLGNGMKIKGQTATLNKLKKRNYPLVYAADVVEPHVPMNATAGQCLPGSLWPKKMKGKIVLCFRGQGTRIGKGAEVKRAGGAAMILGNSAPNGNEIVVDAHVLPATGVVADEALKILSYIKSTKKPTAKLNAAETVLDDSNPAPFMAGFSSTGPSSLQPNILKPDITAPGLNILAAWSETSSPTKLVSDHRRVKYNFDSGTSMACPHVAAVAALVKAVHPTWSSAAIRSAIMTTATTKNSLGKEITAASGNIANSFNYGTGHVRPTKASDPGLVYDASYTDYLLHLCDNGVGNADPKFKCPHRKVPPSTSNLNYPSLAISSLKGSTTVKRTVTNVGGSGKTVYFSKIDQPEGFSVIINPRILHFSHVGEKKNFTIQVQKGTGKNTIGEYFFGWYLWTDGIHVVRSPIAVSAA</sequence>
<gene>
    <name evidence="13" type="ORF">GIB67_011099</name>
</gene>
<dbReference type="PROSITE" id="PS00138">
    <property type="entry name" value="SUBTILASE_SER"/>
    <property type="match status" value="1"/>
</dbReference>
<dbReference type="Pfam" id="PF02225">
    <property type="entry name" value="PA"/>
    <property type="match status" value="1"/>
</dbReference>
<keyword evidence="14" id="KW-1185">Reference proteome</keyword>
<dbReference type="PRINTS" id="PR00723">
    <property type="entry name" value="SUBTILISIN"/>
</dbReference>
<dbReference type="Gene3D" id="2.60.40.2310">
    <property type="match status" value="1"/>
</dbReference>
<feature type="active site" description="Charge relay system" evidence="6 7">
    <location>
        <position position="211"/>
    </location>
</feature>
<evidence type="ECO:0000259" key="11">
    <source>
        <dbReference type="Pfam" id="PF05922"/>
    </source>
</evidence>
<dbReference type="Gene3D" id="3.50.30.30">
    <property type="match status" value="1"/>
</dbReference>
<evidence type="ECO:0000256" key="3">
    <source>
        <dbReference type="ARBA" id="ARBA00022729"/>
    </source>
</evidence>
<evidence type="ECO:0000256" key="4">
    <source>
        <dbReference type="ARBA" id="ARBA00022801"/>
    </source>
</evidence>
<keyword evidence="2 7" id="KW-0645">Protease</keyword>
<dbReference type="InterPro" id="IPR023828">
    <property type="entry name" value="Peptidase_S8_Ser-AS"/>
</dbReference>
<dbReference type="InterPro" id="IPR010259">
    <property type="entry name" value="S8pro/Inhibitor_I9"/>
</dbReference>
<dbReference type="InterPro" id="IPR000209">
    <property type="entry name" value="Peptidase_S8/S53_dom"/>
</dbReference>
<evidence type="ECO:0000256" key="6">
    <source>
        <dbReference type="PIRSR" id="PIRSR615500-1"/>
    </source>
</evidence>
<dbReference type="InterPro" id="IPR003137">
    <property type="entry name" value="PA_domain"/>
</dbReference>
<evidence type="ECO:0000256" key="1">
    <source>
        <dbReference type="ARBA" id="ARBA00011073"/>
    </source>
</evidence>
<feature type="domain" description="Subtilisin-like protease fibronectin type-III" evidence="12">
    <location>
        <begin position="666"/>
        <end position="764"/>
    </location>
</feature>
<feature type="domain" description="Peptidase S8/S53" evidence="9">
    <location>
        <begin position="129"/>
        <end position="601"/>
    </location>
</feature>
<dbReference type="InterPro" id="IPR037045">
    <property type="entry name" value="S8pro/Inhibitor_I9_sf"/>
</dbReference>
<keyword evidence="5 7" id="KW-0720">Serine protease</keyword>
<dbReference type="GO" id="GO:0006508">
    <property type="term" value="P:proteolysis"/>
    <property type="evidence" value="ECO:0007669"/>
    <property type="project" value="UniProtKB-KW"/>
</dbReference>
<dbReference type="InterPro" id="IPR036852">
    <property type="entry name" value="Peptidase_S8/S53_dom_sf"/>
</dbReference>
<dbReference type="CDD" id="cd02120">
    <property type="entry name" value="PA_subtilisin_like"/>
    <property type="match status" value="1"/>
</dbReference>
<feature type="domain" description="Inhibitor I9" evidence="11">
    <location>
        <begin position="37"/>
        <end position="87"/>
    </location>
</feature>
<dbReference type="FunFam" id="3.50.30.30:FF:000005">
    <property type="entry name" value="subtilisin-like protease SBT1.5"/>
    <property type="match status" value="1"/>
</dbReference>
<dbReference type="AlphaFoldDB" id="A0A7J7PAF2"/>
<dbReference type="InterPro" id="IPR041469">
    <property type="entry name" value="Subtilisin-like_FN3"/>
</dbReference>
<evidence type="ECO:0000313" key="14">
    <source>
        <dbReference type="Proteomes" id="UP000541444"/>
    </source>
</evidence>
<keyword evidence="3" id="KW-0732">Signal</keyword>
<reference evidence="13 14" key="1">
    <citation type="journal article" date="2020" name="IScience">
        <title>Genome Sequencing of the Endangered Kingdonia uniflora (Circaeasteraceae, Ranunculales) Reveals Potential Mechanisms of Evolutionary Specialization.</title>
        <authorList>
            <person name="Sun Y."/>
            <person name="Deng T."/>
            <person name="Zhang A."/>
            <person name="Moore M.J."/>
            <person name="Landis J.B."/>
            <person name="Lin N."/>
            <person name="Zhang H."/>
            <person name="Zhang X."/>
            <person name="Huang J."/>
            <person name="Zhang X."/>
            <person name="Sun H."/>
            <person name="Wang H."/>
        </authorList>
    </citation>
    <scope>NUCLEOTIDE SEQUENCE [LARGE SCALE GENOMIC DNA]</scope>
    <source>
        <strain evidence="13">TB1705</strain>
        <tissue evidence="13">Leaf</tissue>
    </source>
</reference>
<evidence type="ECO:0000256" key="5">
    <source>
        <dbReference type="ARBA" id="ARBA00022825"/>
    </source>
</evidence>
<feature type="region of interest" description="Disordered" evidence="8">
    <location>
        <begin position="198"/>
        <end position="219"/>
    </location>
</feature>
<name>A0A7J7PAF2_9MAGN</name>
<dbReference type="InterPro" id="IPR015500">
    <property type="entry name" value="Peptidase_S8_subtilisin-rel"/>
</dbReference>
<comment type="similarity">
    <text evidence="1 7">Belongs to the peptidase S8 family.</text>
</comment>
<evidence type="ECO:0000256" key="2">
    <source>
        <dbReference type="ARBA" id="ARBA00022670"/>
    </source>
</evidence>
<evidence type="ECO:0000259" key="12">
    <source>
        <dbReference type="Pfam" id="PF17766"/>
    </source>
</evidence>
<feature type="active site" description="Charge relay system" evidence="6 7">
    <location>
        <position position="557"/>
    </location>
</feature>
<dbReference type="Pfam" id="PF00082">
    <property type="entry name" value="Peptidase_S8"/>
    <property type="match status" value="1"/>
</dbReference>
<feature type="domain" description="PA" evidence="10">
    <location>
        <begin position="378"/>
        <end position="470"/>
    </location>
</feature>
<feature type="compositionally biased region" description="Basic and acidic residues" evidence="8">
    <location>
        <begin position="203"/>
        <end position="212"/>
    </location>
</feature>
<comment type="caution">
    <text evidence="13">The sequence shown here is derived from an EMBL/GenBank/DDBJ whole genome shotgun (WGS) entry which is preliminary data.</text>
</comment>
<dbReference type="FunFam" id="3.40.50.200:FF:000006">
    <property type="entry name" value="Subtilisin-like protease SBT1.5"/>
    <property type="match status" value="1"/>
</dbReference>
<dbReference type="SUPFAM" id="SSF52743">
    <property type="entry name" value="Subtilisin-like"/>
    <property type="match status" value="1"/>
</dbReference>
<dbReference type="InterPro" id="IPR045051">
    <property type="entry name" value="SBT"/>
</dbReference>
<evidence type="ECO:0008006" key="15">
    <source>
        <dbReference type="Google" id="ProtNLM"/>
    </source>
</evidence>
<evidence type="ECO:0000313" key="13">
    <source>
        <dbReference type="EMBL" id="KAF6176310.1"/>
    </source>
</evidence>
<accession>A0A7J7PAF2</accession>
<dbReference type="CDD" id="cd04852">
    <property type="entry name" value="Peptidases_S8_3"/>
    <property type="match status" value="1"/>
</dbReference>
<dbReference type="PROSITE" id="PS51892">
    <property type="entry name" value="SUBTILASE"/>
    <property type="match status" value="1"/>
</dbReference>
<dbReference type="GO" id="GO:0004252">
    <property type="term" value="F:serine-type endopeptidase activity"/>
    <property type="evidence" value="ECO:0007669"/>
    <property type="project" value="UniProtKB-UniRule"/>
</dbReference>
<organism evidence="13 14">
    <name type="scientific">Kingdonia uniflora</name>
    <dbReference type="NCBI Taxonomy" id="39325"/>
    <lineage>
        <taxon>Eukaryota</taxon>
        <taxon>Viridiplantae</taxon>
        <taxon>Streptophyta</taxon>
        <taxon>Embryophyta</taxon>
        <taxon>Tracheophyta</taxon>
        <taxon>Spermatophyta</taxon>
        <taxon>Magnoliopsida</taxon>
        <taxon>Ranunculales</taxon>
        <taxon>Circaeasteraceae</taxon>
        <taxon>Kingdonia</taxon>
    </lineage>
</organism>
<feature type="active site" description="Charge relay system" evidence="6 7">
    <location>
        <position position="138"/>
    </location>
</feature>
<evidence type="ECO:0000259" key="9">
    <source>
        <dbReference type="Pfam" id="PF00082"/>
    </source>
</evidence>
<dbReference type="PANTHER" id="PTHR10795">
    <property type="entry name" value="PROPROTEIN CONVERTASE SUBTILISIN/KEXIN"/>
    <property type="match status" value="1"/>
</dbReference>